<evidence type="ECO:0000313" key="1">
    <source>
        <dbReference type="EMBL" id="KAK3766682.1"/>
    </source>
</evidence>
<dbReference type="EMBL" id="JAWDGP010004208">
    <property type="protein sequence ID" value="KAK3766682.1"/>
    <property type="molecule type" value="Genomic_DNA"/>
</dbReference>
<name>A0AAE1DDP7_9GAST</name>
<proteinExistence type="predicted"/>
<gene>
    <name evidence="1" type="ORF">RRG08_042460</name>
</gene>
<evidence type="ECO:0000313" key="2">
    <source>
        <dbReference type="Proteomes" id="UP001283361"/>
    </source>
</evidence>
<comment type="caution">
    <text evidence="1">The sequence shown here is derived from an EMBL/GenBank/DDBJ whole genome shotgun (WGS) entry which is preliminary data.</text>
</comment>
<sequence length="214" mass="23599">MAEVSMTCLWLQFHSFPSIAVRGGDIDRGLGLSSKRTRLMGGCRYMVDVEDDKAALRRYQNSLIQVTIDVVCSQSAAHEASCHVSSNTFLKSSRVGHYHSALAREVMSLLVIGYVLHNYYELREIALCLPAVVPNSCQRPKPQVCHLHYLKAVTQTTSLSSPLPQGCDPNHKSVIFACGTPPNCYSKITPALATDTNTNIKVTCRAQYIALIKK</sequence>
<protein>
    <submittedName>
        <fullName evidence="1">Uncharacterized protein</fullName>
    </submittedName>
</protein>
<dbReference type="AlphaFoldDB" id="A0AAE1DDP7"/>
<reference evidence="1" key="1">
    <citation type="journal article" date="2023" name="G3 (Bethesda)">
        <title>A reference genome for the long-term kleptoplast-retaining sea slug Elysia crispata morphotype clarki.</title>
        <authorList>
            <person name="Eastman K.E."/>
            <person name="Pendleton A.L."/>
            <person name="Shaikh M.A."/>
            <person name="Suttiyut T."/>
            <person name="Ogas R."/>
            <person name="Tomko P."/>
            <person name="Gavelis G."/>
            <person name="Widhalm J.R."/>
            <person name="Wisecaver J.H."/>
        </authorList>
    </citation>
    <scope>NUCLEOTIDE SEQUENCE</scope>
    <source>
        <strain evidence="1">ECLA1</strain>
    </source>
</reference>
<organism evidence="1 2">
    <name type="scientific">Elysia crispata</name>
    <name type="common">lettuce slug</name>
    <dbReference type="NCBI Taxonomy" id="231223"/>
    <lineage>
        <taxon>Eukaryota</taxon>
        <taxon>Metazoa</taxon>
        <taxon>Spiralia</taxon>
        <taxon>Lophotrochozoa</taxon>
        <taxon>Mollusca</taxon>
        <taxon>Gastropoda</taxon>
        <taxon>Heterobranchia</taxon>
        <taxon>Euthyneura</taxon>
        <taxon>Panpulmonata</taxon>
        <taxon>Sacoglossa</taxon>
        <taxon>Placobranchoidea</taxon>
        <taxon>Plakobranchidae</taxon>
        <taxon>Elysia</taxon>
    </lineage>
</organism>
<accession>A0AAE1DDP7</accession>
<keyword evidence="2" id="KW-1185">Reference proteome</keyword>
<dbReference type="Proteomes" id="UP001283361">
    <property type="component" value="Unassembled WGS sequence"/>
</dbReference>